<protein>
    <submittedName>
        <fullName evidence="3">Uncharacterized protein</fullName>
    </submittedName>
</protein>
<dbReference type="PANTHER" id="PTHR33165:SF82">
    <property type="entry name" value="OS11G0231400 PROTEIN"/>
    <property type="match status" value="1"/>
</dbReference>
<dbReference type="EnsemblPlants" id="OBART08G11690.1">
    <property type="protein sequence ID" value="OBART08G11690.1"/>
    <property type="gene ID" value="OBART08G11690"/>
</dbReference>
<dbReference type="InterPro" id="IPR005174">
    <property type="entry name" value="KIB1-4_b-propeller"/>
</dbReference>
<organism evidence="3">
    <name type="scientific">Oryza barthii</name>
    <dbReference type="NCBI Taxonomy" id="65489"/>
    <lineage>
        <taxon>Eukaryota</taxon>
        <taxon>Viridiplantae</taxon>
        <taxon>Streptophyta</taxon>
        <taxon>Embryophyta</taxon>
        <taxon>Tracheophyta</taxon>
        <taxon>Spermatophyta</taxon>
        <taxon>Magnoliopsida</taxon>
        <taxon>Liliopsida</taxon>
        <taxon>Poales</taxon>
        <taxon>Poaceae</taxon>
        <taxon>BOP clade</taxon>
        <taxon>Oryzoideae</taxon>
        <taxon>Oryzeae</taxon>
        <taxon>Oryzinae</taxon>
        <taxon>Oryza</taxon>
    </lineage>
</organism>
<feature type="domain" description="KIB1-4 beta-propeller" evidence="1">
    <location>
        <begin position="68"/>
        <end position="324"/>
    </location>
</feature>
<accession>A0A0D3GZA5</accession>
<dbReference type="Gramene" id="OBART08G11690.1">
    <property type="protein sequence ID" value="OBART08G11690.1"/>
    <property type="gene ID" value="OBART08G11690"/>
</dbReference>
<dbReference type="AlphaFoldDB" id="A0A0D3GZA5"/>
<sequence length="718" mass="81636">MVACSGKRRRRTATTHAGRDSSSWASLAEDLCGRGVVDPRFHPRRWMMLPEGNGLYPGHGKLHGFVRFFNLSTGAFVRLRLPIARDDHRILDCVDGILLLQRNRDTAVRLLHPFTGDIVDFPPLDTLLPYASRRSEEYLRDVAAASITPSADDDQAVLLMIWLSRTVRVAFAASGDRQWRVSSWSMYQAYTPLPFQGKLYMLDQATAYGGPEVLQIDPPLQLQLEGTTELSLPPPKSIAKCPARTPDSFFLYHLVECDSDILLVTFGVSVYAQISVYRLADLISGTTVPVTCIGRNSLFLGDRNLCVSSKAFPTIVGDAIVFYHQKENYLAQYHLRRGTLSPTSDGCIFATNMPSPSSIIHHIYTCCFRTQCFRFNMVNHYGCGTPNFQKGRRNVKLEDLPESRTKNLAFDLVPDILTGSHDRYMFPFHLLDEKSVSGLQSIQLSYISFKPPLGFKGFPSLRKLDLNLVHVNRESLEVMLHSCHNLQWLSLVRCYLDGKLHLVLSHLRYIKIFQCKTTMVEVHTAKLDTFIFDGHLICSYYPKYISCGKCTLWFFKAAFQDDVATLLKGIPSVRNLTLHVCFQQIEARWLLDNRHSFSNLRHLQLLMNLKTEDANKIHYAVSLIRAAPFIEKLEVHFGCPHHVWFSDKGYVAPLLEQHEYSYLKNMHITGYKGERGQLEFLKDVVENAPALESVTIETTQIYICESSKLSPTRMNHVT</sequence>
<name>A0A0D3GZA5_9ORYZ</name>
<dbReference type="PANTHER" id="PTHR33165">
    <property type="entry name" value="F-BOX DOMAIN CONTAINING PROTEIN-LIKE-RELATED"/>
    <property type="match status" value="1"/>
</dbReference>
<reference evidence="3" key="1">
    <citation type="journal article" date="2009" name="Rice">
        <title>De Novo Next Generation Sequencing of Plant Genomes.</title>
        <authorList>
            <person name="Rounsley S."/>
            <person name="Marri P.R."/>
            <person name="Yu Y."/>
            <person name="He R."/>
            <person name="Sisneros N."/>
            <person name="Goicoechea J.L."/>
            <person name="Lee S.J."/>
            <person name="Angelova A."/>
            <person name="Kudrna D."/>
            <person name="Luo M."/>
            <person name="Affourtit J."/>
            <person name="Desany B."/>
            <person name="Knight J."/>
            <person name="Niazi F."/>
            <person name="Egholm M."/>
            <person name="Wing R.A."/>
        </authorList>
    </citation>
    <scope>NUCLEOTIDE SEQUENCE [LARGE SCALE GENOMIC DNA]</scope>
    <source>
        <strain evidence="3">cv. IRGC 105608</strain>
    </source>
</reference>
<dbReference type="Pfam" id="PF03478">
    <property type="entry name" value="Beta-prop_KIB1-4"/>
    <property type="match status" value="1"/>
</dbReference>
<feature type="domain" description="At1g61320/AtMIF1 LRR" evidence="2">
    <location>
        <begin position="420"/>
        <end position="706"/>
    </location>
</feature>
<dbReference type="InterPro" id="IPR032675">
    <property type="entry name" value="LRR_dom_sf"/>
</dbReference>
<dbReference type="Proteomes" id="UP000026960">
    <property type="component" value="Chromosome 8"/>
</dbReference>
<evidence type="ECO:0000259" key="2">
    <source>
        <dbReference type="Pfam" id="PF23622"/>
    </source>
</evidence>
<dbReference type="Pfam" id="PF23622">
    <property type="entry name" value="LRR_At1g61320_AtMIF1"/>
    <property type="match status" value="1"/>
</dbReference>
<dbReference type="PaxDb" id="65489-OBART08G11690.1"/>
<reference evidence="3" key="2">
    <citation type="submission" date="2015-03" db="UniProtKB">
        <authorList>
            <consortium name="EnsemblPlants"/>
        </authorList>
    </citation>
    <scope>IDENTIFICATION</scope>
</reference>
<dbReference type="Gene3D" id="3.80.10.10">
    <property type="entry name" value="Ribonuclease Inhibitor"/>
    <property type="match status" value="1"/>
</dbReference>
<dbReference type="SUPFAM" id="SSF52047">
    <property type="entry name" value="RNI-like"/>
    <property type="match status" value="1"/>
</dbReference>
<evidence type="ECO:0000259" key="1">
    <source>
        <dbReference type="Pfam" id="PF03478"/>
    </source>
</evidence>
<evidence type="ECO:0000313" key="4">
    <source>
        <dbReference type="Proteomes" id="UP000026960"/>
    </source>
</evidence>
<evidence type="ECO:0000313" key="3">
    <source>
        <dbReference type="EnsemblPlants" id="OBART08G11690.1"/>
    </source>
</evidence>
<dbReference type="HOGENOM" id="CLU_385146_0_0_1"/>
<proteinExistence type="predicted"/>
<dbReference type="eggNOG" id="ENOG502R7XK">
    <property type="taxonomic scope" value="Eukaryota"/>
</dbReference>
<keyword evidence="4" id="KW-1185">Reference proteome</keyword>
<dbReference type="InterPro" id="IPR055357">
    <property type="entry name" value="LRR_At1g61320_AtMIF1"/>
</dbReference>